<keyword evidence="10" id="KW-0143">Chaperone</keyword>
<dbReference type="EMBL" id="MFID01000013">
    <property type="protein sequence ID" value="OGF81323.1"/>
    <property type="molecule type" value="Genomic_DNA"/>
</dbReference>
<dbReference type="Pfam" id="PF02600">
    <property type="entry name" value="DsbB"/>
    <property type="match status" value="1"/>
</dbReference>
<evidence type="ECO:0000256" key="9">
    <source>
        <dbReference type="ARBA" id="ARBA00023157"/>
    </source>
</evidence>
<dbReference type="InterPro" id="IPR023380">
    <property type="entry name" value="DsbB-like_sf"/>
</dbReference>
<comment type="subcellular location">
    <subcellularLocation>
        <location evidence="1">Membrane</location>
        <topology evidence="1">Multi-pass membrane protein</topology>
    </subcellularLocation>
</comment>
<dbReference type="AlphaFoldDB" id="A0A1F5X0F1"/>
<keyword evidence="9" id="KW-1015">Disulfide bond</keyword>
<keyword evidence="8 12" id="KW-0472">Membrane</keyword>
<dbReference type="GO" id="GO:0015035">
    <property type="term" value="F:protein-disulfide reductase activity"/>
    <property type="evidence" value="ECO:0007669"/>
    <property type="project" value="InterPro"/>
</dbReference>
<sequence length="135" mass="14919">MAGFVEKYAALLAFLAGLSAILGSLYFSNVLNYIPCSLCWYQRYFMFPAVLILGIAAWKNYYVKNIVMALTAFGGAIAIYQNYGLIFNLSALPCSAAAVSCAKIYFVDFGYINIPIMALTAWFLIGALMLFQKKV</sequence>
<evidence type="ECO:0000256" key="7">
    <source>
        <dbReference type="ARBA" id="ARBA00023002"/>
    </source>
</evidence>
<dbReference type="Gene3D" id="1.20.1550.10">
    <property type="entry name" value="DsbB-like"/>
    <property type="match status" value="1"/>
</dbReference>
<keyword evidence="11" id="KW-0676">Redox-active center</keyword>
<evidence type="ECO:0000256" key="5">
    <source>
        <dbReference type="ARBA" id="ARBA00022982"/>
    </source>
</evidence>
<proteinExistence type="inferred from homology"/>
<feature type="transmembrane region" description="Helical" evidence="12">
    <location>
        <begin position="65"/>
        <end position="83"/>
    </location>
</feature>
<evidence type="ECO:0000256" key="11">
    <source>
        <dbReference type="ARBA" id="ARBA00023284"/>
    </source>
</evidence>
<evidence type="ECO:0000256" key="1">
    <source>
        <dbReference type="ARBA" id="ARBA00004141"/>
    </source>
</evidence>
<name>A0A1F5X0F1_9BACT</name>
<keyword evidence="4 12" id="KW-0812">Transmembrane</keyword>
<evidence type="ECO:0000256" key="6">
    <source>
        <dbReference type="ARBA" id="ARBA00022989"/>
    </source>
</evidence>
<dbReference type="PANTHER" id="PTHR43469:SF1">
    <property type="entry name" value="SPBETA PROPHAGE-DERIVED DISULFIDE BOND FORMATION PROTEIN B"/>
    <property type="match status" value="1"/>
</dbReference>
<keyword evidence="6 12" id="KW-1133">Transmembrane helix</keyword>
<dbReference type="GO" id="GO:0016020">
    <property type="term" value="C:membrane"/>
    <property type="evidence" value="ECO:0007669"/>
    <property type="project" value="UniProtKB-SubCell"/>
</dbReference>
<reference evidence="13 14" key="1">
    <citation type="journal article" date="2016" name="Nat. Commun.">
        <title>Thousands of microbial genomes shed light on interconnected biogeochemical processes in an aquifer system.</title>
        <authorList>
            <person name="Anantharaman K."/>
            <person name="Brown C.T."/>
            <person name="Hug L.A."/>
            <person name="Sharon I."/>
            <person name="Castelle C.J."/>
            <person name="Probst A.J."/>
            <person name="Thomas B.C."/>
            <person name="Singh A."/>
            <person name="Wilkins M.J."/>
            <person name="Karaoz U."/>
            <person name="Brodie E.L."/>
            <person name="Williams K.H."/>
            <person name="Hubbard S.S."/>
            <person name="Banfield J.F."/>
        </authorList>
    </citation>
    <scope>NUCLEOTIDE SEQUENCE [LARGE SCALE GENOMIC DNA]</scope>
</reference>
<feature type="transmembrane region" description="Helical" evidence="12">
    <location>
        <begin position="112"/>
        <end position="131"/>
    </location>
</feature>
<dbReference type="STRING" id="1798351.A2930_03485"/>
<keyword evidence="5" id="KW-0249">Electron transport</keyword>
<evidence type="ECO:0000256" key="4">
    <source>
        <dbReference type="ARBA" id="ARBA00022692"/>
    </source>
</evidence>
<evidence type="ECO:0000256" key="12">
    <source>
        <dbReference type="SAM" id="Phobius"/>
    </source>
</evidence>
<dbReference type="PANTHER" id="PTHR43469">
    <property type="entry name" value="DISULFIDE FORMATION PROTEIN-RELATED"/>
    <property type="match status" value="1"/>
</dbReference>
<keyword evidence="7" id="KW-0560">Oxidoreductase</keyword>
<organism evidence="13 14">
    <name type="scientific">Candidatus Giovannonibacteria bacterium RIFCSPLOWO2_01_FULL_45_34</name>
    <dbReference type="NCBI Taxonomy" id="1798351"/>
    <lineage>
        <taxon>Bacteria</taxon>
        <taxon>Candidatus Giovannoniibacteriota</taxon>
    </lineage>
</organism>
<evidence type="ECO:0000256" key="2">
    <source>
        <dbReference type="ARBA" id="ARBA00007602"/>
    </source>
</evidence>
<evidence type="ECO:0000256" key="8">
    <source>
        <dbReference type="ARBA" id="ARBA00023136"/>
    </source>
</evidence>
<evidence type="ECO:0000256" key="3">
    <source>
        <dbReference type="ARBA" id="ARBA00022448"/>
    </source>
</evidence>
<dbReference type="GO" id="GO:0006457">
    <property type="term" value="P:protein folding"/>
    <property type="evidence" value="ECO:0007669"/>
    <property type="project" value="InterPro"/>
</dbReference>
<evidence type="ECO:0000313" key="13">
    <source>
        <dbReference type="EMBL" id="OGF81323.1"/>
    </source>
</evidence>
<keyword evidence="3" id="KW-0813">Transport</keyword>
<feature type="transmembrane region" description="Helical" evidence="12">
    <location>
        <begin position="9"/>
        <end position="28"/>
    </location>
</feature>
<dbReference type="InterPro" id="IPR003752">
    <property type="entry name" value="DiS_bond_form_DsbB/BdbC"/>
</dbReference>
<protein>
    <recommendedName>
        <fullName evidence="15">2-oxoglutarate dehydrogenase</fullName>
    </recommendedName>
</protein>
<dbReference type="Proteomes" id="UP000178114">
    <property type="component" value="Unassembled WGS sequence"/>
</dbReference>
<dbReference type="InterPro" id="IPR012187">
    <property type="entry name" value="Disulphide_bond_form_BdbC"/>
</dbReference>
<dbReference type="SUPFAM" id="SSF158442">
    <property type="entry name" value="DsbB-like"/>
    <property type="match status" value="1"/>
</dbReference>
<evidence type="ECO:0000313" key="14">
    <source>
        <dbReference type="Proteomes" id="UP000178114"/>
    </source>
</evidence>
<evidence type="ECO:0000256" key="10">
    <source>
        <dbReference type="ARBA" id="ARBA00023186"/>
    </source>
</evidence>
<gene>
    <name evidence="13" type="ORF">A2930_03485</name>
</gene>
<comment type="similarity">
    <text evidence="2">Belongs to the DsbB family. BdbC subfamily.</text>
</comment>
<evidence type="ECO:0008006" key="15">
    <source>
        <dbReference type="Google" id="ProtNLM"/>
    </source>
</evidence>
<accession>A0A1F5X0F1</accession>
<comment type="caution">
    <text evidence="13">The sequence shown here is derived from an EMBL/GenBank/DDBJ whole genome shotgun (WGS) entry which is preliminary data.</text>
</comment>
<feature type="transmembrane region" description="Helical" evidence="12">
    <location>
        <begin position="40"/>
        <end position="58"/>
    </location>
</feature>